<dbReference type="EMBL" id="KQ976463">
    <property type="protein sequence ID" value="KYM84596.1"/>
    <property type="molecule type" value="Genomic_DNA"/>
</dbReference>
<sequence>MICVPRITIQSKRLWEVVKTGTVDCARLESRDETPRKLALRRYGNLYLPCMSARLRARVLDFRWLRHPSVQEGREGGQADKMVPGGLPG</sequence>
<accession>A0A151I444</accession>
<reference evidence="1 2" key="1">
    <citation type="submission" date="2015-09" db="EMBL/GenBank/DDBJ databases">
        <title>Atta colombica WGS genome.</title>
        <authorList>
            <person name="Nygaard S."/>
            <person name="Hu H."/>
            <person name="Boomsma J."/>
            <person name="Zhang G."/>
        </authorList>
    </citation>
    <scope>NUCLEOTIDE SEQUENCE [LARGE SCALE GENOMIC DNA]</scope>
    <source>
        <strain evidence="1">Treedump-2</strain>
        <tissue evidence="1">Whole body</tissue>
    </source>
</reference>
<gene>
    <name evidence="1" type="ORF">ALC53_05165</name>
</gene>
<organism evidence="1 2">
    <name type="scientific">Atta colombica</name>
    <dbReference type="NCBI Taxonomy" id="520822"/>
    <lineage>
        <taxon>Eukaryota</taxon>
        <taxon>Metazoa</taxon>
        <taxon>Ecdysozoa</taxon>
        <taxon>Arthropoda</taxon>
        <taxon>Hexapoda</taxon>
        <taxon>Insecta</taxon>
        <taxon>Pterygota</taxon>
        <taxon>Neoptera</taxon>
        <taxon>Endopterygota</taxon>
        <taxon>Hymenoptera</taxon>
        <taxon>Apocrita</taxon>
        <taxon>Aculeata</taxon>
        <taxon>Formicoidea</taxon>
        <taxon>Formicidae</taxon>
        <taxon>Myrmicinae</taxon>
        <taxon>Atta</taxon>
    </lineage>
</organism>
<name>A0A151I444_9HYME</name>
<protein>
    <submittedName>
        <fullName evidence="1">Uncharacterized protein</fullName>
    </submittedName>
</protein>
<evidence type="ECO:0000313" key="1">
    <source>
        <dbReference type="EMBL" id="KYM84596.1"/>
    </source>
</evidence>
<proteinExistence type="predicted"/>
<dbReference type="AlphaFoldDB" id="A0A151I444"/>
<dbReference type="Proteomes" id="UP000078540">
    <property type="component" value="Unassembled WGS sequence"/>
</dbReference>
<evidence type="ECO:0000313" key="2">
    <source>
        <dbReference type="Proteomes" id="UP000078540"/>
    </source>
</evidence>
<keyword evidence="2" id="KW-1185">Reference proteome</keyword>